<dbReference type="AlphaFoldDB" id="A0A1N7A060"/>
<name>A0A1N7A060_9FLAO</name>
<evidence type="ECO:0000313" key="1">
    <source>
        <dbReference type="EMBL" id="SIR32396.1"/>
    </source>
</evidence>
<organism evidence="1 2">
    <name type="scientific">Maribacter ulvicola</name>
    <dbReference type="NCBI Taxonomy" id="228959"/>
    <lineage>
        <taxon>Bacteria</taxon>
        <taxon>Pseudomonadati</taxon>
        <taxon>Bacteroidota</taxon>
        <taxon>Flavobacteriia</taxon>
        <taxon>Flavobacteriales</taxon>
        <taxon>Flavobacteriaceae</taxon>
        <taxon>Maribacter</taxon>
    </lineage>
</organism>
<proteinExistence type="predicted"/>
<dbReference type="Proteomes" id="UP000186953">
    <property type="component" value="Unassembled WGS sequence"/>
</dbReference>
<dbReference type="STRING" id="228959.SAMN05421797_11041"/>
<reference evidence="2" key="1">
    <citation type="submission" date="2017-01" db="EMBL/GenBank/DDBJ databases">
        <authorList>
            <person name="Varghese N."/>
            <person name="Submissions S."/>
        </authorList>
    </citation>
    <scope>NUCLEOTIDE SEQUENCE [LARGE SCALE GENOMIC DNA]</scope>
    <source>
        <strain evidence="2">DSM 15366</strain>
    </source>
</reference>
<dbReference type="EMBL" id="FTMA01000010">
    <property type="protein sequence ID" value="SIR32396.1"/>
    <property type="molecule type" value="Genomic_DNA"/>
</dbReference>
<evidence type="ECO:0000313" key="2">
    <source>
        <dbReference type="Proteomes" id="UP000186953"/>
    </source>
</evidence>
<accession>A0A1N7A060</accession>
<protein>
    <submittedName>
        <fullName evidence="1">Uncharacterized protein</fullName>
    </submittedName>
</protein>
<keyword evidence="2" id="KW-1185">Reference proteome</keyword>
<gene>
    <name evidence="1" type="ORF">SAMN05421797_11041</name>
</gene>
<sequence>MLFPLLFKTPVWQAFYHRKVLRIFHAVSGTVGVNFTIGSESKEPYVCTMNGVQVNNYNGSWSKFISKNTANCNFVQGVGFSILTRNQKGRLLMNL</sequence>